<comment type="caution">
    <text evidence="11">The sequence shown here is derived from an EMBL/GenBank/DDBJ whole genome shotgun (WGS) entry which is preliminary data.</text>
</comment>
<keyword evidence="5 9" id="KW-0812">Transmembrane</keyword>
<protein>
    <recommendedName>
        <fullName evidence="9">Apolipoprotein N-acyltransferase</fullName>
        <shortName evidence="9">ALP N-acyltransferase</shortName>
        <ecNumber evidence="9">2.3.1.269</ecNumber>
    </recommendedName>
</protein>
<dbReference type="RefSeq" id="WP_123848820.1">
    <property type="nucleotide sequence ID" value="NZ_RPDH01000002.1"/>
</dbReference>
<evidence type="ECO:0000256" key="2">
    <source>
        <dbReference type="ARBA" id="ARBA00010065"/>
    </source>
</evidence>
<dbReference type="Pfam" id="PF20154">
    <property type="entry name" value="LNT_N"/>
    <property type="match status" value="1"/>
</dbReference>
<dbReference type="GO" id="GO:0005886">
    <property type="term" value="C:plasma membrane"/>
    <property type="evidence" value="ECO:0007669"/>
    <property type="project" value="UniProtKB-SubCell"/>
</dbReference>
<dbReference type="NCBIfam" id="TIGR00546">
    <property type="entry name" value="lnt"/>
    <property type="match status" value="1"/>
</dbReference>
<dbReference type="PROSITE" id="PS50263">
    <property type="entry name" value="CN_HYDROLASE"/>
    <property type="match status" value="1"/>
</dbReference>
<comment type="subcellular location">
    <subcellularLocation>
        <location evidence="1 9">Cell membrane</location>
        <topology evidence="1 9">Multi-pass membrane protein</topology>
    </subcellularLocation>
</comment>
<keyword evidence="8 9" id="KW-0012">Acyltransferase</keyword>
<comment type="pathway">
    <text evidence="9">Protein modification; lipoprotein biosynthesis (N-acyl transfer).</text>
</comment>
<feature type="transmembrane region" description="Helical" evidence="9">
    <location>
        <begin position="503"/>
        <end position="525"/>
    </location>
</feature>
<dbReference type="InterPro" id="IPR045378">
    <property type="entry name" value="LNT_N"/>
</dbReference>
<evidence type="ECO:0000256" key="5">
    <source>
        <dbReference type="ARBA" id="ARBA00022692"/>
    </source>
</evidence>
<name>A0A3N4Q1K5_9BACT</name>
<dbReference type="InterPro" id="IPR003010">
    <property type="entry name" value="C-N_Hydrolase"/>
</dbReference>
<comment type="catalytic activity">
    <reaction evidence="9">
        <text>N-terminal S-1,2-diacyl-sn-glyceryl-L-cysteinyl-[lipoprotein] + a glycerophospholipid = N-acyl-S-1,2-diacyl-sn-glyceryl-L-cysteinyl-[lipoprotein] + a 2-acyl-sn-glycero-3-phospholipid + H(+)</text>
        <dbReference type="Rhea" id="RHEA:48228"/>
        <dbReference type="Rhea" id="RHEA-COMP:14681"/>
        <dbReference type="Rhea" id="RHEA-COMP:14684"/>
        <dbReference type="ChEBI" id="CHEBI:15378"/>
        <dbReference type="ChEBI" id="CHEBI:136912"/>
        <dbReference type="ChEBI" id="CHEBI:140656"/>
        <dbReference type="ChEBI" id="CHEBI:140657"/>
        <dbReference type="ChEBI" id="CHEBI:140660"/>
        <dbReference type="EC" id="2.3.1.269"/>
    </reaction>
</comment>
<evidence type="ECO:0000313" key="11">
    <source>
        <dbReference type="EMBL" id="RPE09840.1"/>
    </source>
</evidence>
<dbReference type="InterPro" id="IPR004563">
    <property type="entry name" value="Apolipo_AcylTrfase"/>
</dbReference>
<dbReference type="AlphaFoldDB" id="A0A3N4Q1K5"/>
<feature type="transmembrane region" description="Helical" evidence="9">
    <location>
        <begin position="112"/>
        <end position="130"/>
    </location>
</feature>
<evidence type="ECO:0000313" key="12">
    <source>
        <dbReference type="Proteomes" id="UP000278351"/>
    </source>
</evidence>
<keyword evidence="7 9" id="KW-0472">Membrane</keyword>
<evidence type="ECO:0000256" key="8">
    <source>
        <dbReference type="ARBA" id="ARBA00023315"/>
    </source>
</evidence>
<dbReference type="PANTHER" id="PTHR38686:SF1">
    <property type="entry name" value="APOLIPOPROTEIN N-ACYLTRANSFERASE"/>
    <property type="match status" value="1"/>
</dbReference>
<keyword evidence="12" id="KW-1185">Reference proteome</keyword>
<dbReference type="UniPathway" id="UPA00666"/>
<evidence type="ECO:0000256" key="6">
    <source>
        <dbReference type="ARBA" id="ARBA00022989"/>
    </source>
</evidence>
<keyword evidence="6 9" id="KW-1133">Transmembrane helix</keyword>
<dbReference type="PROSITE" id="PS51257">
    <property type="entry name" value="PROKAR_LIPOPROTEIN"/>
    <property type="match status" value="1"/>
</dbReference>
<dbReference type="GO" id="GO:0042158">
    <property type="term" value="P:lipoprotein biosynthetic process"/>
    <property type="evidence" value="ECO:0007669"/>
    <property type="project" value="UniProtKB-UniRule"/>
</dbReference>
<feature type="transmembrane region" description="Helical" evidence="9">
    <location>
        <begin position="12"/>
        <end position="45"/>
    </location>
</feature>
<sequence>MNPFLSKRAPLLLSILAGCTMWAAWPTSPLTFLIFAGFVPLLAIADRVERRGIFWGLVYLALWIWNTGTTWWVGNTPVPASGVFANAFNALLMSIPLLGFKIAKEKMGRNMAYFALIIYWLTFEYIHQQWELTWPWLTLGNAFAMRPDWVQWYEFTGTTGGSLYVLLANILVYEAILQYKKAPGWKAAWKPLLFILLPIGISLLVRPAGQQAPAIGVVVVQPNIDPYNEKFTTGMARQQVEKLLALTRSKADVSTRYAIWPETALFPEGAWEHELNQQPEVQLIREFLRQYPQLTIISGASTYKKYTGSDDIPVSARTTSDGTVTYDAFNSTIQIDTSLNVQVYHKVKLVPGVEITPYMNYLPFMKKLALDFGGITGSYGLTPGVPLFTAAGGMKVFDAICYESVYSDLVAQKVQAGANFLAVSTNDGWWGNTQGHKQHMQYARLRAIETRRWVVRSANTGISCAIDDRGRIHESLPYWEEGVLKTALVPGSRQTFYVRFVDFIAKAPLIFCILLLTYTIVLRVIRRKYVENN</sequence>
<dbReference type="HAMAP" id="MF_01148">
    <property type="entry name" value="Lnt"/>
    <property type="match status" value="1"/>
</dbReference>
<comment type="function">
    <text evidence="9">Catalyzes the phospholipid dependent N-acylation of the N-terminal cysteine of apolipoprotein, the last step in lipoprotein maturation.</text>
</comment>
<dbReference type="CDD" id="cd07571">
    <property type="entry name" value="ALP_N-acyl_transferase"/>
    <property type="match status" value="1"/>
</dbReference>
<dbReference type="Proteomes" id="UP000278351">
    <property type="component" value="Unassembled WGS sequence"/>
</dbReference>
<evidence type="ECO:0000259" key="10">
    <source>
        <dbReference type="PROSITE" id="PS50263"/>
    </source>
</evidence>
<keyword evidence="4 9" id="KW-0808">Transferase</keyword>
<keyword evidence="3 9" id="KW-1003">Cell membrane</keyword>
<evidence type="ECO:0000256" key="7">
    <source>
        <dbReference type="ARBA" id="ARBA00023136"/>
    </source>
</evidence>
<keyword evidence="11" id="KW-0449">Lipoprotein</keyword>
<feature type="domain" description="CN hydrolase" evidence="10">
    <location>
        <begin position="220"/>
        <end position="491"/>
    </location>
</feature>
<proteinExistence type="inferred from homology"/>
<dbReference type="GO" id="GO:0016410">
    <property type="term" value="F:N-acyltransferase activity"/>
    <property type="evidence" value="ECO:0007669"/>
    <property type="project" value="UniProtKB-UniRule"/>
</dbReference>
<gene>
    <name evidence="9 11" type="primary">lnt</name>
    <name evidence="11" type="ORF">EGT74_23035</name>
</gene>
<dbReference type="EMBL" id="RPDH01000002">
    <property type="protein sequence ID" value="RPE09840.1"/>
    <property type="molecule type" value="Genomic_DNA"/>
</dbReference>
<feature type="transmembrane region" description="Helical" evidence="9">
    <location>
        <begin position="150"/>
        <end position="176"/>
    </location>
</feature>
<feature type="transmembrane region" description="Helical" evidence="9">
    <location>
        <begin position="188"/>
        <end position="205"/>
    </location>
</feature>
<feature type="transmembrane region" description="Helical" evidence="9">
    <location>
        <begin position="80"/>
        <end position="100"/>
    </location>
</feature>
<evidence type="ECO:0000256" key="3">
    <source>
        <dbReference type="ARBA" id="ARBA00022475"/>
    </source>
</evidence>
<reference evidence="11 12" key="1">
    <citation type="submission" date="2018-11" db="EMBL/GenBank/DDBJ databases">
        <title>Chitinophaga lutea sp.nov., isolate from arsenic contaminated soil.</title>
        <authorList>
            <person name="Zong Y."/>
        </authorList>
    </citation>
    <scope>NUCLEOTIDE SEQUENCE [LARGE SCALE GENOMIC DNA]</scope>
    <source>
        <strain evidence="11 12">ZY74</strain>
    </source>
</reference>
<dbReference type="Pfam" id="PF00795">
    <property type="entry name" value="CN_hydrolase"/>
    <property type="match status" value="1"/>
</dbReference>
<accession>A0A3N4Q1K5</accession>
<organism evidence="11 12">
    <name type="scientific">Chitinophaga lutea</name>
    <dbReference type="NCBI Taxonomy" id="2488634"/>
    <lineage>
        <taxon>Bacteria</taxon>
        <taxon>Pseudomonadati</taxon>
        <taxon>Bacteroidota</taxon>
        <taxon>Chitinophagia</taxon>
        <taxon>Chitinophagales</taxon>
        <taxon>Chitinophagaceae</taxon>
        <taxon>Chitinophaga</taxon>
    </lineage>
</organism>
<dbReference type="OrthoDB" id="9804277at2"/>
<feature type="transmembrane region" description="Helical" evidence="9">
    <location>
        <begin position="52"/>
        <end position="74"/>
    </location>
</feature>
<evidence type="ECO:0000256" key="9">
    <source>
        <dbReference type="HAMAP-Rule" id="MF_01148"/>
    </source>
</evidence>
<evidence type="ECO:0000256" key="1">
    <source>
        <dbReference type="ARBA" id="ARBA00004651"/>
    </source>
</evidence>
<evidence type="ECO:0000256" key="4">
    <source>
        <dbReference type="ARBA" id="ARBA00022679"/>
    </source>
</evidence>
<dbReference type="EC" id="2.3.1.269" evidence="9"/>
<dbReference type="Gene3D" id="3.60.110.10">
    <property type="entry name" value="Carbon-nitrogen hydrolase"/>
    <property type="match status" value="1"/>
</dbReference>
<dbReference type="InterPro" id="IPR036526">
    <property type="entry name" value="C-N_Hydrolase_sf"/>
</dbReference>
<comment type="similarity">
    <text evidence="2 9">Belongs to the CN hydrolase family. Apolipoprotein N-acyltransferase subfamily.</text>
</comment>
<dbReference type="SUPFAM" id="SSF56317">
    <property type="entry name" value="Carbon-nitrogen hydrolase"/>
    <property type="match status" value="1"/>
</dbReference>
<dbReference type="PANTHER" id="PTHR38686">
    <property type="entry name" value="APOLIPOPROTEIN N-ACYLTRANSFERASE"/>
    <property type="match status" value="1"/>
</dbReference>